<organism evidence="2 3">
    <name type="scientific">Taibaiella chishuiensis</name>
    <dbReference type="NCBI Taxonomy" id="1434707"/>
    <lineage>
        <taxon>Bacteria</taxon>
        <taxon>Pseudomonadati</taxon>
        <taxon>Bacteroidota</taxon>
        <taxon>Chitinophagia</taxon>
        <taxon>Chitinophagales</taxon>
        <taxon>Chitinophagaceae</taxon>
        <taxon>Taibaiella</taxon>
    </lineage>
</organism>
<dbReference type="RefSeq" id="WP_106521761.1">
    <property type="nucleotide sequence ID" value="NZ_PYGD01000001.1"/>
</dbReference>
<proteinExistence type="predicted"/>
<name>A0A2P8DD05_9BACT</name>
<reference evidence="2 3" key="1">
    <citation type="submission" date="2018-03" db="EMBL/GenBank/DDBJ databases">
        <title>Genomic Encyclopedia of Type Strains, Phase III (KMG-III): the genomes of soil and plant-associated and newly described type strains.</title>
        <authorList>
            <person name="Whitman W."/>
        </authorList>
    </citation>
    <scope>NUCLEOTIDE SEQUENCE [LARGE SCALE GENOMIC DNA]</scope>
    <source>
        <strain evidence="2 3">CGMCC 1.12700</strain>
    </source>
</reference>
<keyword evidence="1" id="KW-0732">Signal</keyword>
<dbReference type="InterPro" id="IPR026341">
    <property type="entry name" value="T9SS_type_B"/>
</dbReference>
<feature type="chain" id="PRO_5015161229" evidence="1">
    <location>
        <begin position="23"/>
        <end position="669"/>
    </location>
</feature>
<protein>
    <submittedName>
        <fullName evidence="2">Gliding motility-associated-like protein</fullName>
    </submittedName>
</protein>
<evidence type="ECO:0000313" key="3">
    <source>
        <dbReference type="Proteomes" id="UP000240572"/>
    </source>
</evidence>
<keyword evidence="3" id="KW-1185">Reference proteome</keyword>
<dbReference type="Proteomes" id="UP000240572">
    <property type="component" value="Unassembled WGS sequence"/>
</dbReference>
<dbReference type="NCBIfam" id="TIGR04131">
    <property type="entry name" value="Bac_Flav_CTERM"/>
    <property type="match status" value="1"/>
</dbReference>
<gene>
    <name evidence="2" type="ORF">B0I18_1011253</name>
</gene>
<dbReference type="Pfam" id="PF13585">
    <property type="entry name" value="CHU_C"/>
    <property type="match status" value="1"/>
</dbReference>
<dbReference type="AlphaFoldDB" id="A0A2P8DD05"/>
<dbReference type="OrthoDB" id="635993at2"/>
<sequence>MKRLFTSGIILILILFARLSQAQGENNIWCFGDSLGLNFNTTPPSFFRHSMVTTEGCASVCDPAGNLLFYSSGFNNWDRNNNLMPNGTGMLGNGPIWGGIHMGSSATGVAIARSPANPQQYYVITTDAYEDSTHNAYYSVIDMTLNGGLGDVVPGQKNIVLATNVSEGVVVQKAGECGNYWIILHDGNSPQHLSFKLTAPGISTTPVTSNAIPVPASRMTFNKEATLAVSGGTAMHLLSFDKTTGLFASLGQLSAAPMGSAGAVFSPDGSKLYAGINNLLQYDLSLLPNLTAVQSSRIVIDTGMFMHLRKGPDDKIYTLRIWAKRVGCISNPDAAGSACLYNRDALTSALFPSATFSDFGNIVVVHEPRDTIATAIIDTTICQLPQVTLNAPAVHESYLWNTGGTGVQHTVNNDGIYWVYGRDGCRLSIDSFRVRFIRFNTGLGNDTAVCKGYQLVPSPVVAGATYRWQDGSTASAFNVSQKGSYSLTTTLEGCSVTDSIAIDVIIPTFHLYENDTLVCAGTTLQLHAEIVPEGNYLWSNGSTEATIFTDGPGTYTVTAANACGAFSDSVHLATMYCNCRPFVPNAFSPNGDGHNDVFIIELHCPAAKAYSHAIYNRYGQKVFESKTPGIFWDGAFNGVACDAGTYFYTIEYKINEEKFSKKGDLVLIR</sequence>
<feature type="signal peptide" evidence="1">
    <location>
        <begin position="1"/>
        <end position="22"/>
    </location>
</feature>
<dbReference type="EMBL" id="PYGD01000001">
    <property type="protein sequence ID" value="PSK95089.1"/>
    <property type="molecule type" value="Genomic_DNA"/>
</dbReference>
<accession>A0A2P8DD05</accession>
<evidence type="ECO:0000256" key="1">
    <source>
        <dbReference type="SAM" id="SignalP"/>
    </source>
</evidence>
<evidence type="ECO:0000313" key="2">
    <source>
        <dbReference type="EMBL" id="PSK95089.1"/>
    </source>
</evidence>
<comment type="caution">
    <text evidence="2">The sequence shown here is derived from an EMBL/GenBank/DDBJ whole genome shotgun (WGS) entry which is preliminary data.</text>
</comment>